<dbReference type="AlphaFoldDB" id="A0A8T0QPW4"/>
<keyword evidence="3" id="KW-1185">Reference proteome</keyword>
<gene>
    <name evidence="2" type="ORF">PVAP13_7KG411433</name>
</gene>
<keyword evidence="1" id="KW-0732">Signal</keyword>
<organism evidence="2 3">
    <name type="scientific">Panicum virgatum</name>
    <name type="common">Blackwell switchgrass</name>
    <dbReference type="NCBI Taxonomy" id="38727"/>
    <lineage>
        <taxon>Eukaryota</taxon>
        <taxon>Viridiplantae</taxon>
        <taxon>Streptophyta</taxon>
        <taxon>Embryophyta</taxon>
        <taxon>Tracheophyta</taxon>
        <taxon>Spermatophyta</taxon>
        <taxon>Magnoliopsida</taxon>
        <taxon>Liliopsida</taxon>
        <taxon>Poales</taxon>
        <taxon>Poaceae</taxon>
        <taxon>PACMAD clade</taxon>
        <taxon>Panicoideae</taxon>
        <taxon>Panicodae</taxon>
        <taxon>Paniceae</taxon>
        <taxon>Panicinae</taxon>
        <taxon>Panicum</taxon>
        <taxon>Panicum sect. Hiantes</taxon>
    </lineage>
</organism>
<feature type="signal peptide" evidence="1">
    <location>
        <begin position="1"/>
        <end position="15"/>
    </location>
</feature>
<feature type="chain" id="PRO_5035886932" evidence="1">
    <location>
        <begin position="16"/>
        <end position="47"/>
    </location>
</feature>
<evidence type="ECO:0000313" key="2">
    <source>
        <dbReference type="EMBL" id="KAG2575130.1"/>
    </source>
</evidence>
<evidence type="ECO:0000313" key="3">
    <source>
        <dbReference type="Proteomes" id="UP000823388"/>
    </source>
</evidence>
<protein>
    <submittedName>
        <fullName evidence="2">Uncharacterized protein</fullName>
    </submittedName>
</protein>
<comment type="caution">
    <text evidence="2">The sequence shown here is derived from an EMBL/GenBank/DDBJ whole genome shotgun (WGS) entry which is preliminary data.</text>
</comment>
<dbReference type="EMBL" id="CM029049">
    <property type="protein sequence ID" value="KAG2575130.1"/>
    <property type="molecule type" value="Genomic_DNA"/>
</dbReference>
<reference evidence="2" key="1">
    <citation type="submission" date="2020-05" db="EMBL/GenBank/DDBJ databases">
        <title>WGS assembly of Panicum virgatum.</title>
        <authorList>
            <person name="Lovell J.T."/>
            <person name="Jenkins J."/>
            <person name="Shu S."/>
            <person name="Juenger T.E."/>
            <person name="Schmutz J."/>
        </authorList>
    </citation>
    <scope>NUCLEOTIDE SEQUENCE</scope>
    <source>
        <strain evidence="2">AP13</strain>
    </source>
</reference>
<dbReference type="Proteomes" id="UP000823388">
    <property type="component" value="Chromosome 7K"/>
</dbReference>
<sequence length="47" mass="5416">MIYLFTLSQFHVCMLVNCDGFACRNAKCTVYLPSCSFFLMIIDDKGR</sequence>
<evidence type="ECO:0000256" key="1">
    <source>
        <dbReference type="SAM" id="SignalP"/>
    </source>
</evidence>
<name>A0A8T0QPW4_PANVG</name>
<proteinExistence type="predicted"/>
<accession>A0A8T0QPW4</accession>